<organism evidence="5 6">
    <name type="scientific">Trichobilharzia regenti</name>
    <name type="common">Nasal bird schistosome</name>
    <dbReference type="NCBI Taxonomy" id="157069"/>
    <lineage>
        <taxon>Eukaryota</taxon>
        <taxon>Metazoa</taxon>
        <taxon>Spiralia</taxon>
        <taxon>Lophotrochozoa</taxon>
        <taxon>Platyhelminthes</taxon>
        <taxon>Trematoda</taxon>
        <taxon>Digenea</taxon>
        <taxon>Strigeidida</taxon>
        <taxon>Schistosomatoidea</taxon>
        <taxon>Schistosomatidae</taxon>
        <taxon>Trichobilharzia</taxon>
    </lineage>
</organism>
<feature type="region of interest" description="Disordered" evidence="4">
    <location>
        <begin position="362"/>
        <end position="392"/>
    </location>
</feature>
<reference evidence="5" key="1">
    <citation type="submission" date="2022-06" db="EMBL/GenBank/DDBJ databases">
        <authorList>
            <person name="Berger JAMES D."/>
            <person name="Berger JAMES D."/>
        </authorList>
    </citation>
    <scope>NUCLEOTIDE SEQUENCE [LARGE SCALE GENOMIC DNA]</scope>
</reference>
<evidence type="ECO:0000256" key="1">
    <source>
        <dbReference type="ARBA" id="ARBA00021125"/>
    </source>
</evidence>
<reference evidence="6" key="2">
    <citation type="submission" date="2023-11" db="UniProtKB">
        <authorList>
            <consortium name="WormBaseParasite"/>
        </authorList>
    </citation>
    <scope>IDENTIFICATION</scope>
</reference>
<evidence type="ECO:0000256" key="4">
    <source>
        <dbReference type="SAM" id="MobiDB-lite"/>
    </source>
</evidence>
<dbReference type="Gene3D" id="2.130.10.10">
    <property type="entry name" value="YVTN repeat-like/Quinoprotein amine dehydrogenase"/>
    <property type="match status" value="1"/>
</dbReference>
<evidence type="ECO:0000256" key="2">
    <source>
        <dbReference type="ARBA" id="ARBA00022574"/>
    </source>
</evidence>
<dbReference type="InterPro" id="IPR001680">
    <property type="entry name" value="WD40_rpt"/>
</dbReference>
<keyword evidence="5" id="KW-1185">Reference proteome</keyword>
<evidence type="ECO:0000313" key="5">
    <source>
        <dbReference type="Proteomes" id="UP000050795"/>
    </source>
</evidence>
<dbReference type="SUPFAM" id="SSF50978">
    <property type="entry name" value="WD40 repeat-like"/>
    <property type="match status" value="1"/>
</dbReference>
<dbReference type="PANTHER" id="PTHR22889">
    <property type="entry name" value="WD REPEAT-CONTAINING PROTEIN 89"/>
    <property type="match status" value="1"/>
</dbReference>
<proteinExistence type="predicted"/>
<dbReference type="WBParaSite" id="TREG1_119520.1">
    <property type="protein sequence ID" value="TREG1_119520.1"/>
    <property type="gene ID" value="TREG1_119520"/>
</dbReference>
<feature type="compositionally biased region" description="Basic and acidic residues" evidence="4">
    <location>
        <begin position="280"/>
        <end position="293"/>
    </location>
</feature>
<name>A0AA85J073_TRIRE</name>
<dbReference type="InterPro" id="IPR015943">
    <property type="entry name" value="WD40/YVTN_repeat-like_dom_sf"/>
</dbReference>
<dbReference type="InterPro" id="IPR039328">
    <property type="entry name" value="WDR89"/>
</dbReference>
<accession>A0AA85J073</accession>
<feature type="compositionally biased region" description="Acidic residues" evidence="4">
    <location>
        <begin position="297"/>
        <end position="318"/>
    </location>
</feature>
<dbReference type="InterPro" id="IPR036322">
    <property type="entry name" value="WD40_repeat_dom_sf"/>
</dbReference>
<sequence>MLNIISHLPQKYCENILVAHNNHDMVYQVRGFQLHLIHLSTMQVDGGDDDGNSSSSSRKISVESNLVDIDYSSGRNLLLGCSQKGDVHLWDLRESNLKPVVQSNTNSANNGLSYTCCCISPDGSLICCGTEVCRVKKFDKKKRRKRHDSTDSDEETAHLVYWDTRCLSSPLGSIKDFHSEDIVDVKFDPTSISGYPRLLDCSHDGLVCLYNMQAAAALQDNTLLYMFNSESVASSCGWLLSSGAGAGDSITGVYCTTTMRSNIKAWPIHPSMLKSNSSGRIRDSAEEVEKEQRGGTIDDDDDEEEEEEEIILPEEEQEKLDKKTKLWNSKFINNNSLKGRKFFSVIHQDKKSEEFLLLGEYADNSNSDGDDEDDEIEEGSSPAVFSSHQDDNDKPIWNVTCLPNTLSTNHNNNSQINDTSFNLQYADFLRKPMDSDKQLCLMIGSRSTVLCSYDVLSDRMKSI</sequence>
<feature type="compositionally biased region" description="Acidic residues" evidence="4">
    <location>
        <begin position="368"/>
        <end position="378"/>
    </location>
</feature>
<evidence type="ECO:0000313" key="6">
    <source>
        <dbReference type="WBParaSite" id="TREG1_119520.1"/>
    </source>
</evidence>
<protein>
    <recommendedName>
        <fullName evidence="1">WD repeat-containing protein 89</fullName>
    </recommendedName>
</protein>
<dbReference type="AlphaFoldDB" id="A0AA85J073"/>
<dbReference type="SMART" id="SM00320">
    <property type="entry name" value="WD40"/>
    <property type="match status" value="3"/>
</dbReference>
<dbReference type="PANTHER" id="PTHR22889:SF0">
    <property type="entry name" value="WD REPEAT-CONTAINING PROTEIN 89"/>
    <property type="match status" value="1"/>
</dbReference>
<evidence type="ECO:0000256" key="3">
    <source>
        <dbReference type="ARBA" id="ARBA00022737"/>
    </source>
</evidence>
<keyword evidence="2" id="KW-0853">WD repeat</keyword>
<keyword evidence="3" id="KW-0677">Repeat</keyword>
<feature type="region of interest" description="Disordered" evidence="4">
    <location>
        <begin position="275"/>
        <end position="319"/>
    </location>
</feature>
<dbReference type="Proteomes" id="UP000050795">
    <property type="component" value="Unassembled WGS sequence"/>
</dbReference>